<sequence length="251" mass="29999">MYFTVKEMAEMSHITVKTLHHYHKIGLLLPSKVTDAGYRLYRMRELERLQQILFYRELDFPLLEIKQLLDHESNRQKVLEEQKQLLLTRRNRLDQLLETITKSIDYVKRGEMMEKKDLFKGFTTEEEWKEALGEQNQYLQEEYRYSLLDDQQEIKVDELNEKAVEAARFTNKMIEALQKGTKFNDKQLLQTIGEHITYLKAQNLLSSDAQFVEQTKFFLEDDFHRTMLESQQTGLSYFLYVSSKAYVQQNA</sequence>
<proteinExistence type="predicted"/>
<feature type="domain" description="HTH merR-type" evidence="2">
    <location>
        <begin position="1"/>
        <end position="71"/>
    </location>
</feature>
<evidence type="ECO:0000313" key="4">
    <source>
        <dbReference type="Proteomes" id="UP000430692"/>
    </source>
</evidence>
<dbReference type="Gene3D" id="1.10.1660.10">
    <property type="match status" value="1"/>
</dbReference>
<accession>A0A6I4VQN9</accession>
<protein>
    <submittedName>
        <fullName evidence="3">MerR family transcriptional regulator</fullName>
    </submittedName>
</protein>
<dbReference type="SUPFAM" id="SSF46955">
    <property type="entry name" value="Putative DNA-binding domain"/>
    <property type="match status" value="1"/>
</dbReference>
<dbReference type="GO" id="GO:0003700">
    <property type="term" value="F:DNA-binding transcription factor activity"/>
    <property type="evidence" value="ECO:0007669"/>
    <property type="project" value="InterPro"/>
</dbReference>
<dbReference type="PROSITE" id="PS50937">
    <property type="entry name" value="HTH_MERR_2"/>
    <property type="match status" value="1"/>
</dbReference>
<name>A0A6I4VQN9_9BACL</name>
<dbReference type="SMART" id="SM00422">
    <property type="entry name" value="HTH_MERR"/>
    <property type="match status" value="1"/>
</dbReference>
<dbReference type="InterPro" id="IPR009061">
    <property type="entry name" value="DNA-bd_dom_put_sf"/>
</dbReference>
<evidence type="ECO:0000313" key="3">
    <source>
        <dbReference type="EMBL" id="MXQ53403.1"/>
    </source>
</evidence>
<comment type="caution">
    <text evidence="3">The sequence shown here is derived from an EMBL/GenBank/DDBJ whole genome shotgun (WGS) entry which is preliminary data.</text>
</comment>
<dbReference type="RefSeq" id="WP_160800750.1">
    <property type="nucleotide sequence ID" value="NZ_WUUL01000003.1"/>
</dbReference>
<keyword evidence="4" id="KW-1185">Reference proteome</keyword>
<organism evidence="3 4">
    <name type="scientific">Shimazuella alba</name>
    <dbReference type="NCBI Taxonomy" id="2690964"/>
    <lineage>
        <taxon>Bacteria</taxon>
        <taxon>Bacillati</taxon>
        <taxon>Bacillota</taxon>
        <taxon>Bacilli</taxon>
        <taxon>Bacillales</taxon>
        <taxon>Thermoactinomycetaceae</taxon>
        <taxon>Shimazuella</taxon>
    </lineage>
</organism>
<reference evidence="3 4" key="1">
    <citation type="submission" date="2019-12" db="EMBL/GenBank/DDBJ databases">
        <title>Whole-genome analyses of novel actinobacteria.</title>
        <authorList>
            <person name="Sahin N."/>
            <person name="Saygin H."/>
        </authorList>
    </citation>
    <scope>NUCLEOTIDE SEQUENCE [LARGE SCALE GENOMIC DNA]</scope>
    <source>
        <strain evidence="3 4">KC615</strain>
    </source>
</reference>
<evidence type="ECO:0000256" key="1">
    <source>
        <dbReference type="ARBA" id="ARBA00023125"/>
    </source>
</evidence>
<dbReference type="CDD" id="cd01106">
    <property type="entry name" value="HTH_TipAL-Mta"/>
    <property type="match status" value="1"/>
</dbReference>
<dbReference type="GO" id="GO:0003677">
    <property type="term" value="F:DNA binding"/>
    <property type="evidence" value="ECO:0007669"/>
    <property type="project" value="UniProtKB-KW"/>
</dbReference>
<dbReference type="Proteomes" id="UP000430692">
    <property type="component" value="Unassembled WGS sequence"/>
</dbReference>
<keyword evidence="1" id="KW-0238">DNA-binding</keyword>
<dbReference type="AlphaFoldDB" id="A0A6I4VQN9"/>
<dbReference type="EMBL" id="WUUL01000003">
    <property type="protein sequence ID" value="MXQ53403.1"/>
    <property type="molecule type" value="Genomic_DNA"/>
</dbReference>
<dbReference type="PANTHER" id="PTHR30204:SF90">
    <property type="entry name" value="HTH-TYPE TRANSCRIPTIONAL ACTIVATOR MTA"/>
    <property type="match status" value="1"/>
</dbReference>
<dbReference type="InterPro" id="IPR000551">
    <property type="entry name" value="MerR-type_HTH_dom"/>
</dbReference>
<evidence type="ECO:0000259" key="2">
    <source>
        <dbReference type="PROSITE" id="PS50937"/>
    </source>
</evidence>
<gene>
    <name evidence="3" type="ORF">GSM42_06595</name>
</gene>
<dbReference type="PANTHER" id="PTHR30204">
    <property type="entry name" value="REDOX-CYCLING DRUG-SENSING TRANSCRIPTIONAL ACTIVATOR SOXR"/>
    <property type="match status" value="1"/>
</dbReference>
<dbReference type="InterPro" id="IPR047057">
    <property type="entry name" value="MerR_fam"/>
</dbReference>
<dbReference type="Pfam" id="PF13411">
    <property type="entry name" value="MerR_1"/>
    <property type="match status" value="1"/>
</dbReference>